<organism evidence="1 2">
    <name type="scientific">Ambrosia artemisiifolia</name>
    <name type="common">Common ragweed</name>
    <dbReference type="NCBI Taxonomy" id="4212"/>
    <lineage>
        <taxon>Eukaryota</taxon>
        <taxon>Viridiplantae</taxon>
        <taxon>Streptophyta</taxon>
        <taxon>Embryophyta</taxon>
        <taxon>Tracheophyta</taxon>
        <taxon>Spermatophyta</taxon>
        <taxon>Magnoliopsida</taxon>
        <taxon>eudicotyledons</taxon>
        <taxon>Gunneridae</taxon>
        <taxon>Pentapetalae</taxon>
        <taxon>asterids</taxon>
        <taxon>campanulids</taxon>
        <taxon>Asterales</taxon>
        <taxon>Asteraceae</taxon>
        <taxon>Asteroideae</taxon>
        <taxon>Heliantheae alliance</taxon>
        <taxon>Heliantheae</taxon>
        <taxon>Ambrosia</taxon>
    </lineage>
</organism>
<proteinExistence type="predicted"/>
<evidence type="ECO:0000313" key="1">
    <source>
        <dbReference type="EMBL" id="KAI7753966.1"/>
    </source>
</evidence>
<dbReference type="EMBL" id="JAMZMK010005009">
    <property type="protein sequence ID" value="KAI7753966.1"/>
    <property type="molecule type" value="Genomic_DNA"/>
</dbReference>
<evidence type="ECO:0000313" key="2">
    <source>
        <dbReference type="Proteomes" id="UP001206925"/>
    </source>
</evidence>
<keyword evidence="2" id="KW-1185">Reference proteome</keyword>
<dbReference type="AlphaFoldDB" id="A0AAD5D883"/>
<sequence>HGLGHDSTVIQPIIDTPTQYISTTAELCFITKCSANDPLFLLQARRGLRTLDDAHADIHKVDGNAWRSTMSKAYDAINDEDSDIVYHIDYQGVKTHPSPTPKHP</sequence>
<feature type="non-terminal residue" evidence="1">
    <location>
        <position position="1"/>
    </location>
</feature>
<gene>
    <name evidence="1" type="ORF">M8C21_029098</name>
</gene>
<protein>
    <submittedName>
        <fullName evidence="1">Uncharacterized protein</fullName>
    </submittedName>
</protein>
<name>A0AAD5D883_AMBAR</name>
<comment type="caution">
    <text evidence="1">The sequence shown here is derived from an EMBL/GenBank/DDBJ whole genome shotgun (WGS) entry which is preliminary data.</text>
</comment>
<dbReference type="Proteomes" id="UP001206925">
    <property type="component" value="Unassembled WGS sequence"/>
</dbReference>
<accession>A0AAD5D883</accession>
<reference evidence="1" key="1">
    <citation type="submission" date="2022-06" db="EMBL/GenBank/DDBJ databases">
        <title>Uncovering the hologenomic basis of an extraordinary plant invasion.</title>
        <authorList>
            <person name="Bieker V.C."/>
            <person name="Martin M.D."/>
            <person name="Gilbert T."/>
            <person name="Hodgins K."/>
            <person name="Battlay P."/>
            <person name="Petersen B."/>
            <person name="Wilson J."/>
        </authorList>
    </citation>
    <scope>NUCLEOTIDE SEQUENCE</scope>
    <source>
        <strain evidence="1">AA19_3_7</strain>
        <tissue evidence="1">Leaf</tissue>
    </source>
</reference>